<reference evidence="2 3" key="1">
    <citation type="journal article" date="2019" name="Commun. Biol.">
        <title>The bagworm genome reveals a unique fibroin gene that provides high tensile strength.</title>
        <authorList>
            <person name="Kono N."/>
            <person name="Nakamura H."/>
            <person name="Ohtoshi R."/>
            <person name="Tomita M."/>
            <person name="Numata K."/>
            <person name="Arakawa K."/>
        </authorList>
    </citation>
    <scope>NUCLEOTIDE SEQUENCE [LARGE SCALE GENOMIC DNA]</scope>
</reference>
<dbReference type="EMBL" id="BGZK01000354">
    <property type="protein sequence ID" value="GBP38766.1"/>
    <property type="molecule type" value="Genomic_DNA"/>
</dbReference>
<gene>
    <name evidence="2" type="ORF">EVAR_33514_1</name>
</gene>
<dbReference type="OrthoDB" id="8063408at2759"/>
<keyword evidence="3" id="KW-1185">Reference proteome</keyword>
<organism evidence="2 3">
    <name type="scientific">Eumeta variegata</name>
    <name type="common">Bagworm moth</name>
    <name type="synonym">Eumeta japonica</name>
    <dbReference type="NCBI Taxonomy" id="151549"/>
    <lineage>
        <taxon>Eukaryota</taxon>
        <taxon>Metazoa</taxon>
        <taxon>Ecdysozoa</taxon>
        <taxon>Arthropoda</taxon>
        <taxon>Hexapoda</taxon>
        <taxon>Insecta</taxon>
        <taxon>Pterygota</taxon>
        <taxon>Neoptera</taxon>
        <taxon>Endopterygota</taxon>
        <taxon>Lepidoptera</taxon>
        <taxon>Glossata</taxon>
        <taxon>Ditrysia</taxon>
        <taxon>Tineoidea</taxon>
        <taxon>Psychidae</taxon>
        <taxon>Oiketicinae</taxon>
        <taxon>Eumeta</taxon>
    </lineage>
</organism>
<feature type="region of interest" description="Disordered" evidence="1">
    <location>
        <begin position="105"/>
        <end position="151"/>
    </location>
</feature>
<protein>
    <submittedName>
        <fullName evidence="2">Uncharacterized protein</fullName>
    </submittedName>
</protein>
<evidence type="ECO:0000313" key="2">
    <source>
        <dbReference type="EMBL" id="GBP38766.1"/>
    </source>
</evidence>
<proteinExistence type="predicted"/>
<name>A0A4C1VII5_EUMVA</name>
<evidence type="ECO:0000256" key="1">
    <source>
        <dbReference type="SAM" id="MobiDB-lite"/>
    </source>
</evidence>
<comment type="caution">
    <text evidence="2">The sequence shown here is derived from an EMBL/GenBank/DDBJ whole genome shotgun (WGS) entry which is preliminary data.</text>
</comment>
<accession>A0A4C1VII5</accession>
<sequence length="280" mass="31617">MVQASFRVVPKKWERNPWNTVSKMGGGHQNDCWPEMETSNSGQTAVETITQFNKKNWPGIEDKKKSMKFAVPRIWREPISHINDGYFCVVNPRERRAGKNAKKIQYPDLPSTTAPVHFPVPSRSNTKEQLPPSQVSGARRAGPRNQPPQLRSRRLLITPTYCDARVPIFLCDSLFMRRVSVGDAPPHRPGRRYLPVARRGRGVTVLSLYRSRETTLIKSTTLNDRPLIVVDAYTNYPRVEGPGAGQIRKYIPAPGRARAPCSQGAGRLQHKPRVVSHVIK</sequence>
<dbReference type="AlphaFoldDB" id="A0A4C1VII5"/>
<dbReference type="Proteomes" id="UP000299102">
    <property type="component" value="Unassembled WGS sequence"/>
</dbReference>
<evidence type="ECO:0000313" key="3">
    <source>
        <dbReference type="Proteomes" id="UP000299102"/>
    </source>
</evidence>
<feature type="compositionally biased region" description="Polar residues" evidence="1">
    <location>
        <begin position="122"/>
        <end position="136"/>
    </location>
</feature>